<evidence type="ECO:0000259" key="7">
    <source>
        <dbReference type="PROSITE" id="PS50850"/>
    </source>
</evidence>
<dbReference type="SUPFAM" id="SSF103473">
    <property type="entry name" value="MFS general substrate transporter"/>
    <property type="match status" value="1"/>
</dbReference>
<dbReference type="PANTHER" id="PTHR23501">
    <property type="entry name" value="MAJOR FACILITATOR SUPERFAMILY"/>
    <property type="match status" value="1"/>
</dbReference>
<feature type="transmembrane region" description="Helical" evidence="6">
    <location>
        <begin position="302"/>
        <end position="326"/>
    </location>
</feature>
<accession>A0A8H3US38</accession>
<evidence type="ECO:0000256" key="4">
    <source>
        <dbReference type="ARBA" id="ARBA00023136"/>
    </source>
</evidence>
<feature type="transmembrane region" description="Helical" evidence="6">
    <location>
        <begin position="512"/>
        <end position="529"/>
    </location>
</feature>
<comment type="subcellular location">
    <subcellularLocation>
        <location evidence="1">Membrane</location>
        <topology evidence="1">Multi-pass membrane protein</topology>
    </subcellularLocation>
</comment>
<feature type="transmembrane region" description="Helical" evidence="6">
    <location>
        <begin position="396"/>
        <end position="421"/>
    </location>
</feature>
<evidence type="ECO:0000256" key="1">
    <source>
        <dbReference type="ARBA" id="ARBA00004141"/>
    </source>
</evidence>
<feature type="transmembrane region" description="Helical" evidence="6">
    <location>
        <begin position="138"/>
        <end position="158"/>
    </location>
</feature>
<evidence type="ECO:0000256" key="5">
    <source>
        <dbReference type="SAM" id="MobiDB-lite"/>
    </source>
</evidence>
<feature type="transmembrane region" description="Helical" evidence="6">
    <location>
        <begin position="41"/>
        <end position="64"/>
    </location>
</feature>
<feature type="transmembrane region" description="Helical" evidence="6">
    <location>
        <begin position="76"/>
        <end position="96"/>
    </location>
</feature>
<keyword evidence="3 6" id="KW-1133">Transmembrane helix</keyword>
<feature type="transmembrane region" description="Helical" evidence="6">
    <location>
        <begin position="165"/>
        <end position="185"/>
    </location>
</feature>
<dbReference type="Gene3D" id="1.20.1250.20">
    <property type="entry name" value="MFS general substrate transporter like domains"/>
    <property type="match status" value="1"/>
</dbReference>
<dbReference type="GO" id="GO:0022857">
    <property type="term" value="F:transmembrane transporter activity"/>
    <property type="evidence" value="ECO:0007669"/>
    <property type="project" value="InterPro"/>
</dbReference>
<feature type="region of interest" description="Disordered" evidence="5">
    <location>
        <begin position="541"/>
        <end position="576"/>
    </location>
</feature>
<dbReference type="GO" id="GO:0005886">
    <property type="term" value="C:plasma membrane"/>
    <property type="evidence" value="ECO:0007669"/>
    <property type="project" value="TreeGrafter"/>
</dbReference>
<feature type="transmembrane region" description="Helical" evidence="6">
    <location>
        <begin position="259"/>
        <end position="281"/>
    </location>
</feature>
<dbReference type="Gene3D" id="1.20.1720.10">
    <property type="entry name" value="Multidrug resistance protein D"/>
    <property type="match status" value="1"/>
</dbReference>
<keyword evidence="4 6" id="KW-0472">Membrane</keyword>
<protein>
    <recommendedName>
        <fullName evidence="7">Major facilitator superfamily (MFS) profile domain-containing protein</fullName>
    </recommendedName>
</protein>
<dbReference type="EMBL" id="WNWQ01000160">
    <property type="protein sequence ID" value="KAE9976142.1"/>
    <property type="molecule type" value="Genomic_DNA"/>
</dbReference>
<evidence type="ECO:0000313" key="9">
    <source>
        <dbReference type="Proteomes" id="UP000433883"/>
    </source>
</evidence>
<feature type="transmembrane region" description="Helical" evidence="6">
    <location>
        <begin position="233"/>
        <end position="253"/>
    </location>
</feature>
<dbReference type="PANTHER" id="PTHR23501:SF195">
    <property type="entry name" value="PEP5"/>
    <property type="match status" value="1"/>
</dbReference>
<dbReference type="AlphaFoldDB" id="A0A8H3US38"/>
<sequence length="576" mass="61801">MGKPTSSSSRKSSLLPTSTDSYGFSDKMTEPTWSPPVRKHLAFLALSTTLFLAALDTVLIATALPTIAAQFNITDAGYAWVGSIYLLTFAATVPAWGGTSEIFGRKPILLLANAIFFLGSLISALAKELPMLLAGRAVQGAGAGGVMTLVYICVGDIYSERKSSFVLGLLGMFYAVATALGPVLGGAFTQINWTICFWINLPAILVAVILLWLFLDVHDPRTNLITGLKEIDVLGSVTVALATVMFLLGIQLADVKLPWSSPIVILLIVFGILTFGLFLVLQWKISKKPIIPIRIFSNVSNASTLIVVAFDAMVFNSVAYFLPLYFQTNLNASPLKAGVWMLALALPLAVVSGSAGWFMERSGKYLEYLRGGLLIMTIGIGACISFPEYISLCRIIGFLVLIGIGFGPNFQGPMIALRLGVAPKDIGAGMTTLSFLRMLSGAFGVVVGQVIFQSQLKSHLPSLADAGVPADLIDKLTRGSAIASSKTAMDTLPDHLFILIQQAKAQSFSKVWIAYTIISFAALVASLGIKKRVMSDTHEVTWTGLPNSRPESGSSSERVSLENSRDREKVRTEEAV</sequence>
<feature type="transmembrane region" description="Helical" evidence="6">
    <location>
        <begin position="338"/>
        <end position="359"/>
    </location>
</feature>
<dbReference type="PROSITE" id="PS50850">
    <property type="entry name" value="MFS"/>
    <property type="match status" value="1"/>
</dbReference>
<dbReference type="Proteomes" id="UP000433883">
    <property type="component" value="Unassembled WGS sequence"/>
</dbReference>
<gene>
    <name evidence="8" type="ORF">BLS_002222</name>
</gene>
<feature type="compositionally biased region" description="Polar residues" evidence="5">
    <location>
        <begin position="544"/>
        <end position="558"/>
    </location>
</feature>
<dbReference type="Pfam" id="PF07690">
    <property type="entry name" value="MFS_1"/>
    <property type="match status" value="1"/>
</dbReference>
<evidence type="ECO:0000313" key="8">
    <source>
        <dbReference type="EMBL" id="KAE9976142.1"/>
    </source>
</evidence>
<dbReference type="InterPro" id="IPR036259">
    <property type="entry name" value="MFS_trans_sf"/>
</dbReference>
<dbReference type="InterPro" id="IPR011701">
    <property type="entry name" value="MFS"/>
</dbReference>
<name>A0A8H3US38_VENIN</name>
<reference evidence="8 9" key="1">
    <citation type="submission" date="2019-11" db="EMBL/GenBank/DDBJ databases">
        <title>Venturia inaequalis Genome Resource.</title>
        <authorList>
            <person name="Lichtner F.J."/>
        </authorList>
    </citation>
    <scope>NUCLEOTIDE SEQUENCE [LARGE SCALE GENOMIC DNA]</scope>
    <source>
        <strain evidence="8">Bline_iso_100314</strain>
    </source>
</reference>
<feature type="domain" description="Major facilitator superfamily (MFS) profile" evidence="7">
    <location>
        <begin position="42"/>
        <end position="534"/>
    </location>
</feature>
<feature type="transmembrane region" description="Helical" evidence="6">
    <location>
        <begin position="371"/>
        <end position="390"/>
    </location>
</feature>
<dbReference type="InterPro" id="IPR020846">
    <property type="entry name" value="MFS_dom"/>
</dbReference>
<evidence type="ECO:0000256" key="2">
    <source>
        <dbReference type="ARBA" id="ARBA00022692"/>
    </source>
</evidence>
<feature type="compositionally biased region" description="Basic and acidic residues" evidence="5">
    <location>
        <begin position="559"/>
        <end position="576"/>
    </location>
</feature>
<evidence type="ECO:0000256" key="6">
    <source>
        <dbReference type="SAM" id="Phobius"/>
    </source>
</evidence>
<organism evidence="8 9">
    <name type="scientific">Venturia inaequalis</name>
    <name type="common">Apple scab fungus</name>
    <dbReference type="NCBI Taxonomy" id="5025"/>
    <lineage>
        <taxon>Eukaryota</taxon>
        <taxon>Fungi</taxon>
        <taxon>Dikarya</taxon>
        <taxon>Ascomycota</taxon>
        <taxon>Pezizomycotina</taxon>
        <taxon>Dothideomycetes</taxon>
        <taxon>Pleosporomycetidae</taxon>
        <taxon>Venturiales</taxon>
        <taxon>Venturiaceae</taxon>
        <taxon>Venturia</taxon>
    </lineage>
</organism>
<evidence type="ECO:0000256" key="3">
    <source>
        <dbReference type="ARBA" id="ARBA00022989"/>
    </source>
</evidence>
<dbReference type="PRINTS" id="PR01036">
    <property type="entry name" value="TCRTETB"/>
</dbReference>
<feature type="transmembrane region" description="Helical" evidence="6">
    <location>
        <begin position="191"/>
        <end position="213"/>
    </location>
</feature>
<feature type="transmembrane region" description="Helical" evidence="6">
    <location>
        <begin position="433"/>
        <end position="452"/>
    </location>
</feature>
<comment type="caution">
    <text evidence="8">The sequence shown here is derived from an EMBL/GenBank/DDBJ whole genome shotgun (WGS) entry which is preliminary data.</text>
</comment>
<feature type="transmembrane region" description="Helical" evidence="6">
    <location>
        <begin position="108"/>
        <end position="126"/>
    </location>
</feature>
<proteinExistence type="predicted"/>
<keyword evidence="2 6" id="KW-0812">Transmembrane</keyword>